<protein>
    <submittedName>
        <fullName evidence="6">Eukaryotic translation initiation factor 2D-like</fullName>
    </submittedName>
</protein>
<dbReference type="InterPro" id="IPR048247">
    <property type="entry name" value="eIF2D_N"/>
</dbReference>
<sequence length="608" mass="68429">MFHKPFRVRSNTTIKGSDRRKLRSEVRNQFPRLAEDDLNVVVPNKDEMTVMKIYSHAGDNVIVYCLHKNPIFFEVEKKLFPTVYTVWKYPTLVPVFTTWENVFRNLSGGADLMLPGVVLKVMESQSLPLVDKGDVCLINTAGNHAAIAIGTAAMSTGQMMAAGMRGKGIFVYHTYQDQLWQHGDKIHLPVIPMEVPGMNTMVEKTFTEIDTEELKTDDNEEVPNIEVDSEEKIETSLSEIENLRIDDGQDEDCDIEGAVGGEIDEEWEAAGDENPRTLTEQMDDLLQTCFLHALKTNVNKKNDLPLLTSKFFRNHLLPCCPAGRQLDVKKSSYKKLSKFLQEMKKKKFIEMKQLQKGVDSITDVHKEHPDVRAFQIPNFTNEVLEETEIVPPSGEYHSPEIIELFAVNAATLPLFQTSGYSKGSWLTQQQVRSALTDYVKSNELIDPNNKSQVVLDPHLTDALLQKSEYHISHVKWDALFQRCYTKMGSGYQLTFPGQTISKNSGIKKGKVPSITINVEKRTGNKKVTLVQNLEVFGIDPKSFARTVQVNVAASTSISPLPGNGAGFQVLIQGNQINYVAQLLLDEFKILKKYIVGLEKAPKPPKKKN</sequence>
<evidence type="ECO:0000256" key="1">
    <source>
        <dbReference type="ARBA" id="ARBA00010359"/>
    </source>
</evidence>
<dbReference type="PROSITE" id="PS50296">
    <property type="entry name" value="SUI1"/>
    <property type="match status" value="1"/>
</dbReference>
<dbReference type="GeneID" id="100370041"/>
<accession>A0ABM0H1F2</accession>
<dbReference type="InterPro" id="IPR004521">
    <property type="entry name" value="Uncharacterised_CHP00451"/>
</dbReference>
<dbReference type="SUPFAM" id="SSF47592">
    <property type="entry name" value="SWIB/MDM2 domain"/>
    <property type="match status" value="1"/>
</dbReference>
<dbReference type="InterPro" id="IPR041366">
    <property type="entry name" value="Pre-PUA"/>
</dbReference>
<feature type="domain" description="SUI1" evidence="3">
    <location>
        <begin position="514"/>
        <end position="587"/>
    </location>
</feature>
<dbReference type="SUPFAM" id="SSF55159">
    <property type="entry name" value="eIF1-like"/>
    <property type="match status" value="1"/>
</dbReference>
<dbReference type="PANTHER" id="PTHR12217">
    <property type="entry name" value="EUKARYOTIC TRANSLATION INITIATION FACTOR 2D"/>
    <property type="match status" value="1"/>
</dbReference>
<dbReference type="PANTHER" id="PTHR12217:SF4">
    <property type="entry name" value="EUKARYOTIC TRANSLATION INITIATION FACTOR 2D"/>
    <property type="match status" value="1"/>
</dbReference>
<evidence type="ECO:0000256" key="2">
    <source>
        <dbReference type="ARBA" id="ARBA00022490"/>
    </source>
</evidence>
<proteinExistence type="inferred from homology"/>
<dbReference type="Pfam" id="PF25304">
    <property type="entry name" value="WHD_eIF2D"/>
    <property type="match status" value="1"/>
</dbReference>
<dbReference type="Gene3D" id="3.10.400.20">
    <property type="match status" value="1"/>
</dbReference>
<evidence type="ECO:0000259" key="3">
    <source>
        <dbReference type="PROSITE" id="PS50296"/>
    </source>
</evidence>
<dbReference type="InterPro" id="IPR036885">
    <property type="entry name" value="SWIB_MDM2_dom_sf"/>
</dbReference>
<dbReference type="InterPro" id="IPR039759">
    <property type="entry name" value="eIF2D_SUI1"/>
</dbReference>
<evidence type="ECO:0000313" key="5">
    <source>
        <dbReference type="Proteomes" id="UP000694865"/>
    </source>
</evidence>
<dbReference type="NCBIfam" id="TIGR00451">
    <property type="entry name" value="unchar_dom_2"/>
    <property type="match status" value="1"/>
</dbReference>
<dbReference type="Proteomes" id="UP000694865">
    <property type="component" value="Unplaced"/>
</dbReference>
<keyword evidence="2" id="KW-0963">Cytoplasm</keyword>
<dbReference type="Pfam" id="PF26291">
    <property type="entry name" value="SWIB_eIF2D"/>
    <property type="match status" value="1"/>
</dbReference>
<dbReference type="InterPro" id="IPR036877">
    <property type="entry name" value="SUI1_dom_sf"/>
</dbReference>
<organism evidence="5 6">
    <name type="scientific">Saccoglossus kowalevskii</name>
    <name type="common">Acorn worm</name>
    <dbReference type="NCBI Taxonomy" id="10224"/>
    <lineage>
        <taxon>Eukaryota</taxon>
        <taxon>Metazoa</taxon>
        <taxon>Hemichordata</taxon>
        <taxon>Enteropneusta</taxon>
        <taxon>Harrimaniidae</taxon>
        <taxon>Saccoglossus</taxon>
    </lineage>
</organism>
<gene>
    <name evidence="6" type="primary">LOC100370041</name>
</gene>
<dbReference type="Pfam" id="PF26292">
    <property type="entry name" value="PUA_elF2D"/>
    <property type="match status" value="1"/>
</dbReference>
<dbReference type="PROSITE" id="PS50890">
    <property type="entry name" value="PUA"/>
    <property type="match status" value="1"/>
</dbReference>
<dbReference type="InterPro" id="IPR058886">
    <property type="entry name" value="SWIB_eIF2D"/>
</dbReference>
<name>A0ABM0H1F2_SACKO</name>
<dbReference type="InterPro" id="IPR048248">
    <property type="entry name" value="PUA_eIF2d-like"/>
</dbReference>
<dbReference type="InterPro" id="IPR001950">
    <property type="entry name" value="SUI1"/>
</dbReference>
<dbReference type="CDD" id="cd11610">
    <property type="entry name" value="eIF2D_N"/>
    <property type="match status" value="1"/>
</dbReference>
<dbReference type="InterPro" id="IPR015947">
    <property type="entry name" value="PUA-like_sf"/>
</dbReference>
<dbReference type="Gene3D" id="1.10.245.10">
    <property type="entry name" value="SWIB/MDM2 domain"/>
    <property type="match status" value="1"/>
</dbReference>
<reference evidence="6" key="1">
    <citation type="submission" date="2025-08" db="UniProtKB">
        <authorList>
            <consortium name="RefSeq"/>
        </authorList>
    </citation>
    <scope>IDENTIFICATION</scope>
    <source>
        <tissue evidence="6">Testes</tissue>
    </source>
</reference>
<evidence type="ECO:0000313" key="6">
    <source>
        <dbReference type="RefSeq" id="XP_002742065.2"/>
    </source>
</evidence>
<dbReference type="Gene3D" id="3.30.780.10">
    <property type="entry name" value="SUI1-like domain"/>
    <property type="match status" value="1"/>
</dbReference>
<dbReference type="RefSeq" id="XP_002742065.2">
    <property type="nucleotide sequence ID" value="XM_002742019.2"/>
</dbReference>
<evidence type="ECO:0000259" key="4">
    <source>
        <dbReference type="PROSITE" id="PS51925"/>
    </source>
</evidence>
<dbReference type="InterPro" id="IPR057429">
    <property type="entry name" value="WH_eIF2D"/>
</dbReference>
<dbReference type="PROSITE" id="PS51925">
    <property type="entry name" value="SWIB_MDM2"/>
    <property type="match status" value="1"/>
</dbReference>
<dbReference type="InterPro" id="IPR039757">
    <property type="entry name" value="EIF2D"/>
</dbReference>
<dbReference type="InterPro" id="IPR003121">
    <property type="entry name" value="SWIB_MDM2_domain"/>
</dbReference>
<dbReference type="CDD" id="cd21156">
    <property type="entry name" value="PUA_eIF2d-like"/>
    <property type="match status" value="1"/>
</dbReference>
<feature type="domain" description="DM2" evidence="4">
    <location>
        <begin position="403"/>
        <end position="486"/>
    </location>
</feature>
<keyword evidence="5" id="KW-1185">Reference proteome</keyword>
<dbReference type="CDD" id="cd11608">
    <property type="entry name" value="eIF2D_C"/>
    <property type="match status" value="1"/>
</dbReference>
<dbReference type="Pfam" id="PF17832">
    <property type="entry name" value="Pre-PUA"/>
    <property type="match status" value="1"/>
</dbReference>
<dbReference type="Pfam" id="PF01253">
    <property type="entry name" value="SUI1"/>
    <property type="match status" value="1"/>
</dbReference>
<dbReference type="SUPFAM" id="SSF88697">
    <property type="entry name" value="PUA domain-like"/>
    <property type="match status" value="1"/>
</dbReference>
<comment type="similarity">
    <text evidence="1">Belongs to the eIF2D family.</text>
</comment>